<dbReference type="AlphaFoldDB" id="A0A447SNN3"/>
<accession>A0A447SNN3</accession>
<protein>
    <submittedName>
        <fullName evidence="1">Uncharacterized protein</fullName>
    </submittedName>
</protein>
<keyword evidence="2" id="KW-1185">Reference proteome</keyword>
<evidence type="ECO:0000313" key="2">
    <source>
        <dbReference type="Proteomes" id="UP000268198"/>
    </source>
</evidence>
<sequence>MLSMKIAVLYDCVIRIRLPLCYSIYAIVKCGVFFRVFCQDRSALKLKKRQKRCVIPFVTGKDIQKKIGKGKMNVTRAENSRNPLIIKMLKRFQVALRKDLSSLFTIIISFLPQTVDFCTKRLGIITAKKDLASKFTQNFANYRNITA</sequence>
<organism evidence="1 2">
    <name type="scientific">Avibacterium volantium</name>
    <name type="common">Pasteurella volantium</name>
    <dbReference type="NCBI Taxonomy" id="762"/>
    <lineage>
        <taxon>Bacteria</taxon>
        <taxon>Pseudomonadati</taxon>
        <taxon>Pseudomonadota</taxon>
        <taxon>Gammaproteobacteria</taxon>
        <taxon>Pasteurellales</taxon>
        <taxon>Pasteurellaceae</taxon>
        <taxon>Avibacterium</taxon>
    </lineage>
</organism>
<dbReference type="EMBL" id="LR134167">
    <property type="protein sequence ID" value="VEB21899.1"/>
    <property type="molecule type" value="Genomic_DNA"/>
</dbReference>
<dbReference type="RefSeq" id="WP_126370750.1">
    <property type="nucleotide sequence ID" value="NZ_LR134167.1"/>
</dbReference>
<proteinExistence type="predicted"/>
<gene>
    <name evidence="1" type="ORF">NCTC3438_00154</name>
</gene>
<reference evidence="1 2" key="1">
    <citation type="submission" date="2018-12" db="EMBL/GenBank/DDBJ databases">
        <authorList>
            <consortium name="Pathogen Informatics"/>
        </authorList>
    </citation>
    <scope>NUCLEOTIDE SEQUENCE [LARGE SCALE GENOMIC DNA]</scope>
    <source>
        <strain evidence="1 2">NCTC3438</strain>
    </source>
</reference>
<dbReference type="Proteomes" id="UP000268198">
    <property type="component" value="Chromosome"/>
</dbReference>
<dbReference type="KEGG" id="avt:NCTC3438_00154"/>
<name>A0A447SNN3_AVIVO</name>
<evidence type="ECO:0000313" key="1">
    <source>
        <dbReference type="EMBL" id="VEB21899.1"/>
    </source>
</evidence>